<dbReference type="Gene3D" id="3.30.460.10">
    <property type="entry name" value="Beta Polymerase, domain 2"/>
    <property type="match status" value="1"/>
</dbReference>
<evidence type="ECO:0000259" key="1">
    <source>
        <dbReference type="Pfam" id="PF21418"/>
    </source>
</evidence>
<organism evidence="2 3">
    <name type="scientific">Paenibacillus antibioticophila</name>
    <dbReference type="NCBI Taxonomy" id="1274374"/>
    <lineage>
        <taxon>Bacteria</taxon>
        <taxon>Bacillati</taxon>
        <taxon>Bacillota</taxon>
        <taxon>Bacilli</taxon>
        <taxon>Bacillales</taxon>
        <taxon>Paenibacillaceae</taxon>
        <taxon>Paenibacillus</taxon>
    </lineage>
</organism>
<evidence type="ECO:0000313" key="3">
    <source>
        <dbReference type="Proteomes" id="UP000681162"/>
    </source>
</evidence>
<keyword evidence="3" id="KW-1185">Reference proteome</keyword>
<gene>
    <name evidence="2" type="ORF">J41TS12_33860</name>
</gene>
<evidence type="ECO:0000313" key="2">
    <source>
        <dbReference type="EMBL" id="GIO38525.1"/>
    </source>
</evidence>
<dbReference type="EMBL" id="BORR01000013">
    <property type="protein sequence ID" value="GIO38525.1"/>
    <property type="molecule type" value="Genomic_DNA"/>
</dbReference>
<comment type="caution">
    <text evidence="2">The sequence shown here is derived from an EMBL/GenBank/DDBJ whole genome shotgun (WGS) entry which is preliminary data.</text>
</comment>
<proteinExistence type="predicted"/>
<protein>
    <recommendedName>
        <fullName evidence="1">Lincosamide nucleotidyltransferase-like C-terminal domain-containing protein</fullName>
    </recommendedName>
</protein>
<dbReference type="Pfam" id="PF21418">
    <property type="entry name" value="LinB-like_C"/>
    <property type="match status" value="1"/>
</dbReference>
<reference evidence="2 3" key="1">
    <citation type="submission" date="2021-03" db="EMBL/GenBank/DDBJ databases">
        <title>Antimicrobial resistance genes in bacteria isolated from Japanese honey, and their potential for conferring macrolide and lincosamide resistance in the American foulbrood pathogen Paenibacillus larvae.</title>
        <authorList>
            <person name="Okamoto M."/>
            <person name="Kumagai M."/>
            <person name="Kanamori H."/>
            <person name="Takamatsu D."/>
        </authorList>
    </citation>
    <scope>NUCLEOTIDE SEQUENCE [LARGE SCALE GENOMIC DNA]</scope>
    <source>
        <strain evidence="2 3">J41TS12</strain>
    </source>
</reference>
<dbReference type="Proteomes" id="UP000681162">
    <property type="component" value="Unassembled WGS sequence"/>
</dbReference>
<dbReference type="SUPFAM" id="SSF81301">
    <property type="entry name" value="Nucleotidyltransferase"/>
    <property type="match status" value="1"/>
</dbReference>
<feature type="domain" description="Lincosamide nucleotidyltransferase-like C-terminal" evidence="1">
    <location>
        <begin position="141"/>
        <end position="264"/>
    </location>
</feature>
<dbReference type="InterPro" id="IPR048495">
    <property type="entry name" value="LinB-like_C"/>
</dbReference>
<accession>A0A919XY68</accession>
<dbReference type="Gene3D" id="1.20.120.330">
    <property type="entry name" value="Nucleotidyltransferases domain 2"/>
    <property type="match status" value="1"/>
</dbReference>
<dbReference type="InterPro" id="IPR043519">
    <property type="entry name" value="NT_sf"/>
</dbReference>
<dbReference type="AlphaFoldDB" id="A0A919XY68"/>
<name>A0A919XY68_9BACL</name>
<sequence length="270" mass="31663">MLKQKELIARVKQIAESDVRISACMMYGSFTKGEGDQYSDVEFYVFLKDDMFPTFDSAKWLHEVAPYSLLYQNEYGTEVVIFENLIRGEFHFLSEKDMNIIPSFKETGLFPDTKAMFIYDETGQLEQYLSGLGGVGPKRLTEANVNFLFNNFSNLWLMGLNVLKRGEYARSLELLSQFQKNILQLIRVVEDNADNWLNMTKNLEKEISTESYEKFRKTTARLKESELYDAYKNSLLFVMELRNVVEQQYMLTVSNDFLEKLMRYMTLHPE</sequence>
<dbReference type="RefSeq" id="WP_212940708.1">
    <property type="nucleotide sequence ID" value="NZ_BORR01000013.1"/>
</dbReference>